<accession>A0A4R8LDQ2</accession>
<feature type="non-terminal residue" evidence="1">
    <location>
        <position position="1"/>
    </location>
</feature>
<reference evidence="1 2" key="1">
    <citation type="submission" date="2019-03" db="EMBL/GenBank/DDBJ databases">
        <title>Genomic Encyclopedia of Type Strains, Phase IV (KMG-IV): sequencing the most valuable type-strain genomes for metagenomic binning, comparative biology and taxonomic classification.</title>
        <authorList>
            <person name="Goeker M."/>
        </authorList>
    </citation>
    <scope>NUCLEOTIDE SEQUENCE [LARGE SCALE GENOMIC DNA]</scope>
    <source>
        <strain evidence="1 2">DSM 17974</strain>
    </source>
</reference>
<keyword evidence="2" id="KW-1185">Reference proteome</keyword>
<evidence type="ECO:0000313" key="2">
    <source>
        <dbReference type="Proteomes" id="UP000294581"/>
    </source>
</evidence>
<dbReference type="EMBL" id="SORF01000023">
    <property type="protein sequence ID" value="TDY40230.1"/>
    <property type="molecule type" value="Genomic_DNA"/>
</dbReference>
<comment type="caution">
    <text evidence="1">The sequence shown here is derived from an EMBL/GenBank/DDBJ whole genome shotgun (WGS) entry which is preliminary data.</text>
</comment>
<gene>
    <name evidence="1" type="ORF">C7445_1231</name>
</gene>
<organism evidence="1 2">
    <name type="scientific">Alicyclobacillus sacchari</name>
    <dbReference type="NCBI Taxonomy" id="392010"/>
    <lineage>
        <taxon>Bacteria</taxon>
        <taxon>Bacillati</taxon>
        <taxon>Bacillota</taxon>
        <taxon>Bacilli</taxon>
        <taxon>Bacillales</taxon>
        <taxon>Alicyclobacillaceae</taxon>
        <taxon>Alicyclobacillus</taxon>
    </lineage>
</organism>
<evidence type="ECO:0000313" key="1">
    <source>
        <dbReference type="EMBL" id="TDY40230.1"/>
    </source>
</evidence>
<sequence length="92" mass="10675">RNWRDYIYGYQVPNTGQVAGADVYVFDETMREGLEAVLRMKSKKQFDVSMVEVHDWPEGMVKPKLAGDASQDAFDEVDDSDIDWDAWLNEPW</sequence>
<dbReference type="AlphaFoldDB" id="A0A4R8LDQ2"/>
<dbReference type="Proteomes" id="UP000294581">
    <property type="component" value="Unassembled WGS sequence"/>
</dbReference>
<proteinExistence type="predicted"/>
<name>A0A4R8LDQ2_9BACL</name>
<protein>
    <submittedName>
        <fullName evidence="1">Uncharacterized protein</fullName>
    </submittedName>
</protein>